<dbReference type="Proteomes" id="UP000565715">
    <property type="component" value="Unassembled WGS sequence"/>
</dbReference>
<dbReference type="Gene3D" id="3.40.50.300">
    <property type="entry name" value="P-loop containing nucleotide triphosphate hydrolases"/>
    <property type="match status" value="1"/>
</dbReference>
<dbReference type="CDD" id="cd03214">
    <property type="entry name" value="ABC_Iron-Siderophores_B12_Hemin"/>
    <property type="match status" value="1"/>
</dbReference>
<dbReference type="PROSITE" id="PS00211">
    <property type="entry name" value="ABC_TRANSPORTER_1"/>
    <property type="match status" value="1"/>
</dbReference>
<dbReference type="PROSITE" id="PS50893">
    <property type="entry name" value="ABC_TRANSPORTER_2"/>
    <property type="match status" value="1"/>
</dbReference>
<dbReference type="Pfam" id="PF00005">
    <property type="entry name" value="ABC_tran"/>
    <property type="match status" value="1"/>
</dbReference>
<dbReference type="InterPro" id="IPR003439">
    <property type="entry name" value="ABC_transporter-like_ATP-bd"/>
</dbReference>
<dbReference type="PANTHER" id="PTHR42794:SF2">
    <property type="entry name" value="ABC TRANSPORTER ATP-BINDING PROTEIN"/>
    <property type="match status" value="1"/>
</dbReference>
<dbReference type="GO" id="GO:0005524">
    <property type="term" value="F:ATP binding"/>
    <property type="evidence" value="ECO:0007669"/>
    <property type="project" value="UniProtKB-KW"/>
</dbReference>
<organism evidence="5 6">
    <name type="scientific">Nocardia speluncae</name>
    <dbReference type="NCBI Taxonomy" id="419477"/>
    <lineage>
        <taxon>Bacteria</taxon>
        <taxon>Bacillati</taxon>
        <taxon>Actinomycetota</taxon>
        <taxon>Actinomycetes</taxon>
        <taxon>Mycobacteriales</taxon>
        <taxon>Nocardiaceae</taxon>
        <taxon>Nocardia</taxon>
    </lineage>
</organism>
<proteinExistence type="predicted"/>
<dbReference type="GO" id="GO:0016887">
    <property type="term" value="F:ATP hydrolysis activity"/>
    <property type="evidence" value="ECO:0007669"/>
    <property type="project" value="InterPro"/>
</dbReference>
<feature type="domain" description="ABC transporter" evidence="4">
    <location>
        <begin position="3"/>
        <end position="235"/>
    </location>
</feature>
<keyword evidence="2" id="KW-0547">Nucleotide-binding</keyword>
<keyword evidence="6" id="KW-1185">Reference proteome</keyword>
<evidence type="ECO:0000256" key="3">
    <source>
        <dbReference type="ARBA" id="ARBA00022840"/>
    </source>
</evidence>
<dbReference type="InterPro" id="IPR027417">
    <property type="entry name" value="P-loop_NTPase"/>
</dbReference>
<accession>A0A846XFC6</accession>
<dbReference type="AlphaFoldDB" id="A0A846XFC6"/>
<comment type="caution">
    <text evidence="5">The sequence shown here is derived from an EMBL/GenBank/DDBJ whole genome shotgun (WGS) entry which is preliminary data.</text>
</comment>
<name>A0A846XFC6_9NOCA</name>
<evidence type="ECO:0000256" key="2">
    <source>
        <dbReference type="ARBA" id="ARBA00022741"/>
    </source>
</evidence>
<dbReference type="SUPFAM" id="SSF52540">
    <property type="entry name" value="P-loop containing nucleoside triphosphate hydrolases"/>
    <property type="match status" value="1"/>
</dbReference>
<evidence type="ECO:0000313" key="5">
    <source>
        <dbReference type="EMBL" id="NKY33406.1"/>
    </source>
</evidence>
<evidence type="ECO:0000259" key="4">
    <source>
        <dbReference type="PROSITE" id="PS50893"/>
    </source>
</evidence>
<dbReference type="InterPro" id="IPR003593">
    <property type="entry name" value="AAA+_ATPase"/>
</dbReference>
<dbReference type="EMBL" id="JAAXOO010000002">
    <property type="protein sequence ID" value="NKY33406.1"/>
    <property type="molecule type" value="Genomic_DNA"/>
</dbReference>
<dbReference type="InterPro" id="IPR017871">
    <property type="entry name" value="ABC_transporter-like_CS"/>
</dbReference>
<protein>
    <submittedName>
        <fullName evidence="5">ABC transporter ATP-binding protein</fullName>
    </submittedName>
</protein>
<keyword evidence="3 5" id="KW-0067">ATP-binding</keyword>
<keyword evidence="1" id="KW-0813">Transport</keyword>
<sequence>MQLRIADLAVVVDGREIVSGVTLEAGPGEVIGLIGPNGSGKSTVLRCLYRASAPSGGVIRLGERELSLLSRRESAQHIAALTQEGGADFDFTVAEVVALGRAPFKHGNQPLTVSEQHLVRRAMRQLDIEHLAHRGILGLSGGERQRVLVARALVQEPRILILDEPTNHLDLRHQIELLAMLRKAAPTVVVVLHDLNLAAAACDRIGVLARGRLITVGTPEEVLTPGLIAEVFGVAVSVVEHPLTGAPQILYALPDGSAHADPLPETVAKERT</sequence>
<dbReference type="PANTHER" id="PTHR42794">
    <property type="entry name" value="HEMIN IMPORT ATP-BINDING PROTEIN HMUV"/>
    <property type="match status" value="1"/>
</dbReference>
<evidence type="ECO:0000313" key="6">
    <source>
        <dbReference type="Proteomes" id="UP000565715"/>
    </source>
</evidence>
<dbReference type="RefSeq" id="WP_068039930.1">
    <property type="nucleotide sequence ID" value="NZ_JAAXOO010000002.1"/>
</dbReference>
<gene>
    <name evidence="5" type="ORF">HGA13_10025</name>
</gene>
<dbReference type="SMART" id="SM00382">
    <property type="entry name" value="AAA"/>
    <property type="match status" value="1"/>
</dbReference>
<dbReference type="FunFam" id="3.40.50.300:FF:000134">
    <property type="entry name" value="Iron-enterobactin ABC transporter ATP-binding protein"/>
    <property type="match status" value="1"/>
</dbReference>
<reference evidence="5 6" key="1">
    <citation type="submission" date="2020-04" db="EMBL/GenBank/DDBJ databases">
        <title>MicrobeNet Type strains.</title>
        <authorList>
            <person name="Nicholson A.C."/>
        </authorList>
    </citation>
    <scope>NUCLEOTIDE SEQUENCE [LARGE SCALE GENOMIC DNA]</scope>
    <source>
        <strain evidence="5 6">DSM 45078</strain>
    </source>
</reference>
<evidence type="ECO:0000256" key="1">
    <source>
        <dbReference type="ARBA" id="ARBA00022448"/>
    </source>
</evidence>